<dbReference type="HOGENOM" id="CLU_633099_0_0_1"/>
<proteinExistence type="predicted"/>
<feature type="compositionally biased region" description="Polar residues" evidence="1">
    <location>
        <begin position="113"/>
        <end position="134"/>
    </location>
</feature>
<dbReference type="Proteomes" id="UP000027730">
    <property type="component" value="Unassembled WGS sequence"/>
</dbReference>
<dbReference type="EMBL" id="KL584722">
    <property type="protein sequence ID" value="KEQ69353.1"/>
    <property type="molecule type" value="Genomic_DNA"/>
</dbReference>
<evidence type="ECO:0000313" key="2">
    <source>
        <dbReference type="EMBL" id="KEQ69353.1"/>
    </source>
</evidence>
<protein>
    <submittedName>
        <fullName evidence="2">Uncharacterized protein</fullName>
    </submittedName>
</protein>
<reference evidence="2 3" key="1">
    <citation type="journal article" date="2014" name="BMC Genomics">
        <title>Genome sequencing of four Aureobasidium pullulans varieties: biotechnological potential, stress tolerance, and description of new species.</title>
        <authorList>
            <person name="Gostin Ar C."/>
            <person name="Ohm R.A."/>
            <person name="Kogej T."/>
            <person name="Sonjak S."/>
            <person name="Turk M."/>
            <person name="Zajc J."/>
            <person name="Zalar P."/>
            <person name="Grube M."/>
            <person name="Sun H."/>
            <person name="Han J."/>
            <person name="Sharma A."/>
            <person name="Chiniquy J."/>
            <person name="Ngan C.Y."/>
            <person name="Lipzen A."/>
            <person name="Barry K."/>
            <person name="Grigoriev I.V."/>
            <person name="Gunde-Cimerman N."/>
        </authorList>
    </citation>
    <scope>NUCLEOTIDE SEQUENCE [LARGE SCALE GENOMIC DNA]</scope>
    <source>
        <strain evidence="2 3">CBS 147.97</strain>
    </source>
</reference>
<evidence type="ECO:0000256" key="1">
    <source>
        <dbReference type="SAM" id="MobiDB-lite"/>
    </source>
</evidence>
<gene>
    <name evidence="2" type="ORF">M436DRAFT_67412</name>
</gene>
<feature type="compositionally biased region" description="Basic residues" evidence="1">
    <location>
        <begin position="70"/>
        <end position="82"/>
    </location>
</feature>
<feature type="compositionally biased region" description="Basic and acidic residues" evidence="1">
    <location>
        <begin position="83"/>
        <end position="101"/>
    </location>
</feature>
<feature type="region of interest" description="Disordered" evidence="1">
    <location>
        <begin position="411"/>
        <end position="433"/>
    </location>
</feature>
<organism evidence="2 3">
    <name type="scientific">Aureobasidium namibiae CBS 147.97</name>
    <dbReference type="NCBI Taxonomy" id="1043004"/>
    <lineage>
        <taxon>Eukaryota</taxon>
        <taxon>Fungi</taxon>
        <taxon>Dikarya</taxon>
        <taxon>Ascomycota</taxon>
        <taxon>Pezizomycotina</taxon>
        <taxon>Dothideomycetes</taxon>
        <taxon>Dothideomycetidae</taxon>
        <taxon>Dothideales</taxon>
        <taxon>Saccotheciaceae</taxon>
        <taxon>Aureobasidium</taxon>
    </lineage>
</organism>
<evidence type="ECO:0000313" key="3">
    <source>
        <dbReference type="Proteomes" id="UP000027730"/>
    </source>
</evidence>
<dbReference type="AlphaFoldDB" id="A0A074W8Y3"/>
<feature type="compositionally biased region" description="Polar residues" evidence="1">
    <location>
        <begin position="416"/>
        <end position="427"/>
    </location>
</feature>
<dbReference type="OrthoDB" id="3942655at2759"/>
<dbReference type="RefSeq" id="XP_013423524.1">
    <property type="nucleotide sequence ID" value="XM_013568070.1"/>
</dbReference>
<accession>A0A074W8Y3</accession>
<feature type="compositionally biased region" description="Basic residues" evidence="1">
    <location>
        <begin position="139"/>
        <end position="152"/>
    </location>
</feature>
<feature type="compositionally biased region" description="Basic and acidic residues" evidence="1">
    <location>
        <begin position="183"/>
        <end position="204"/>
    </location>
</feature>
<dbReference type="GeneID" id="25414219"/>
<sequence>MAPHRGTPLSDLQEQYVREQIMSAMFEHVMDGTSGIIFECAPKQTEQQGEQEQRIWEIDSDEEEREEKKRAKTKRKYQRKKEKAQAERAELQQQKAEEKDTLAQSLADMSVQDAPTVSTDEPNSSSDAPNTAAATQPKLSKRQKKTLLKKTKQAQAAVTTPELIHSSNASDVASDSSNVKFQPTKDKKNEEGNKIKDSSVREKQNNNFEGRGEALATDSEVEAVMETIAKRFVLEIFKEGPYHREQKLLSRLRRTLPVSSISSMLVPIVSCNPYLTTMTGSLEWKTPRKGRVLYDALQYRKTGGALRKLTRMKHEAGVDWPYNGSVRTWLQQYDTLAKHNPHKSEIELLDEASRRRGRTNRFGRPVKIPADVLNEMATGPPLESGKPVKYWMEKSKASRSVIKRAQKQMAKRATVENCTTRAQNSESAEPLRS</sequence>
<feature type="region of interest" description="Disordered" evidence="1">
    <location>
        <begin position="42"/>
        <end position="214"/>
    </location>
</feature>
<keyword evidence="3" id="KW-1185">Reference proteome</keyword>
<name>A0A074W8Y3_9PEZI</name>
<feature type="compositionally biased region" description="Low complexity" evidence="1">
    <location>
        <begin position="166"/>
        <end position="179"/>
    </location>
</feature>